<dbReference type="AlphaFoldDB" id="A0A3B1AX46"/>
<proteinExistence type="predicted"/>
<sequence>MNSETRQQQRADNLRQHLLRTSRIINTAIVNGLHQDGFTQLKSTHTVLLSHLDLEGSSLTQIAQRAGITKQAMGRLADELAQLKYIKRTRSQTDKREFIITFTKSGLKLMNQSFQIMEVIEKRCADILGDNNFNRLLNSLQSIENKFSDNPEQ</sequence>
<dbReference type="SUPFAM" id="SSF46785">
    <property type="entry name" value="Winged helix' DNA-binding domain"/>
    <property type="match status" value="1"/>
</dbReference>
<dbReference type="InterPro" id="IPR036388">
    <property type="entry name" value="WH-like_DNA-bd_sf"/>
</dbReference>
<dbReference type="PANTHER" id="PTHR33164">
    <property type="entry name" value="TRANSCRIPTIONAL REGULATOR, MARR FAMILY"/>
    <property type="match status" value="1"/>
</dbReference>
<name>A0A3B1AX46_9ZZZZ</name>
<dbReference type="EMBL" id="UOFR01000049">
    <property type="protein sequence ID" value="VAW97406.1"/>
    <property type="molecule type" value="Genomic_DNA"/>
</dbReference>
<dbReference type="Gene3D" id="1.10.10.10">
    <property type="entry name" value="Winged helix-like DNA-binding domain superfamily/Winged helix DNA-binding domain"/>
    <property type="match status" value="1"/>
</dbReference>
<dbReference type="InterPro" id="IPR000835">
    <property type="entry name" value="HTH_MarR-typ"/>
</dbReference>
<dbReference type="InterPro" id="IPR039422">
    <property type="entry name" value="MarR/SlyA-like"/>
</dbReference>
<dbReference type="Pfam" id="PF12802">
    <property type="entry name" value="MarR_2"/>
    <property type="match status" value="1"/>
</dbReference>
<dbReference type="PROSITE" id="PS50995">
    <property type="entry name" value="HTH_MARR_2"/>
    <property type="match status" value="1"/>
</dbReference>
<dbReference type="PANTHER" id="PTHR33164:SF57">
    <property type="entry name" value="MARR-FAMILY TRANSCRIPTIONAL REGULATOR"/>
    <property type="match status" value="1"/>
</dbReference>
<organism evidence="2">
    <name type="scientific">hydrothermal vent metagenome</name>
    <dbReference type="NCBI Taxonomy" id="652676"/>
    <lineage>
        <taxon>unclassified sequences</taxon>
        <taxon>metagenomes</taxon>
        <taxon>ecological metagenomes</taxon>
    </lineage>
</organism>
<dbReference type="GO" id="GO:0003700">
    <property type="term" value="F:DNA-binding transcription factor activity"/>
    <property type="evidence" value="ECO:0007669"/>
    <property type="project" value="InterPro"/>
</dbReference>
<reference evidence="2" key="1">
    <citation type="submission" date="2018-06" db="EMBL/GenBank/DDBJ databases">
        <authorList>
            <person name="Zhirakovskaya E."/>
        </authorList>
    </citation>
    <scope>NUCLEOTIDE SEQUENCE</scope>
</reference>
<protein>
    <recommendedName>
        <fullName evidence="1">HTH marR-type domain-containing protein</fullName>
    </recommendedName>
</protein>
<accession>A0A3B1AX46</accession>
<evidence type="ECO:0000259" key="1">
    <source>
        <dbReference type="PROSITE" id="PS50995"/>
    </source>
</evidence>
<dbReference type="InterPro" id="IPR036390">
    <property type="entry name" value="WH_DNA-bd_sf"/>
</dbReference>
<gene>
    <name evidence="2" type="ORF">MNBD_GAMMA21-2507</name>
</gene>
<evidence type="ECO:0000313" key="2">
    <source>
        <dbReference type="EMBL" id="VAW97406.1"/>
    </source>
</evidence>
<dbReference type="GO" id="GO:0006950">
    <property type="term" value="P:response to stress"/>
    <property type="evidence" value="ECO:0007669"/>
    <property type="project" value="TreeGrafter"/>
</dbReference>
<feature type="domain" description="HTH marR-type" evidence="1">
    <location>
        <begin position="11"/>
        <end position="145"/>
    </location>
</feature>
<dbReference type="SMART" id="SM00347">
    <property type="entry name" value="HTH_MARR"/>
    <property type="match status" value="1"/>
</dbReference>